<keyword evidence="3" id="KW-1185">Reference proteome</keyword>
<accession>A0A0S4IXB8</accession>
<dbReference type="EMBL" id="CYKH01000439">
    <property type="protein sequence ID" value="CUF90057.1"/>
    <property type="molecule type" value="Genomic_DNA"/>
</dbReference>
<name>A0A0S4IXB8_BODSA</name>
<evidence type="ECO:0000313" key="3">
    <source>
        <dbReference type="Proteomes" id="UP000051952"/>
    </source>
</evidence>
<reference evidence="3" key="1">
    <citation type="submission" date="2015-09" db="EMBL/GenBank/DDBJ databases">
        <authorList>
            <consortium name="Pathogen Informatics"/>
        </authorList>
    </citation>
    <scope>NUCLEOTIDE SEQUENCE [LARGE SCALE GENOMIC DNA]</scope>
    <source>
        <strain evidence="3">Lake Konstanz</strain>
    </source>
</reference>
<proteinExistence type="predicted"/>
<feature type="compositionally biased region" description="Gly residues" evidence="1">
    <location>
        <begin position="452"/>
        <end position="483"/>
    </location>
</feature>
<evidence type="ECO:0000256" key="1">
    <source>
        <dbReference type="SAM" id="MobiDB-lite"/>
    </source>
</evidence>
<sequence length="483" mass="51445">CITHIRGENMPLQKYVVDAVVSALLEELLLTPCDDGNAPISSSSSNDLTAWLLAEQSSPQTPALHVMFAVMTPPLVVGALPAWLLHPVALLTARFASGGVETVQLILDNDAYFCSTATNTLPASLELQLSNLRKALAPWKEKLRAQIPVQQQQRQQLPQPTTITFGVPAAFASRSAPQPAPQLPSAFDYGRSDITPDCEVCFRGCGDGTADPRQRRIFLFDRHEHPCRPLLNYNCQIFAKHSHHGRRSCVPKFLCSSSNGSSYLSQPQLRLVYPLRLLHVVYRNRHHSFPLHLTTADQTSRPQEATITFGVPAAFAARSVPQQAPQFPSAFDYGRSDITPTGGDGGFARQGGVPVAATAGFGAGGVQGGGMMFGPQSSIFQQQQQPAASQFGSSADPTRGLARYDPITTGGLPGSGPFPYAGGVGVGANIPQIFPGEPDADHLRPWTNGEGFPRGGGGGGRADMFGRGGRGGRRGFGGPPGFL</sequence>
<protein>
    <submittedName>
        <fullName evidence="2">Uncharacterized protein</fullName>
    </submittedName>
</protein>
<dbReference type="Proteomes" id="UP000051952">
    <property type="component" value="Unassembled WGS sequence"/>
</dbReference>
<feature type="non-terminal residue" evidence="2">
    <location>
        <position position="1"/>
    </location>
</feature>
<dbReference type="AlphaFoldDB" id="A0A0S4IXB8"/>
<feature type="region of interest" description="Disordered" evidence="1">
    <location>
        <begin position="449"/>
        <end position="483"/>
    </location>
</feature>
<evidence type="ECO:0000313" key="2">
    <source>
        <dbReference type="EMBL" id="CUF90057.1"/>
    </source>
</evidence>
<gene>
    <name evidence="2" type="ORF">BSAL_66965</name>
</gene>
<organism evidence="2 3">
    <name type="scientific">Bodo saltans</name>
    <name type="common">Flagellated protozoan</name>
    <dbReference type="NCBI Taxonomy" id="75058"/>
    <lineage>
        <taxon>Eukaryota</taxon>
        <taxon>Discoba</taxon>
        <taxon>Euglenozoa</taxon>
        <taxon>Kinetoplastea</taxon>
        <taxon>Metakinetoplastina</taxon>
        <taxon>Eubodonida</taxon>
        <taxon>Bodonidae</taxon>
        <taxon>Bodo</taxon>
    </lineage>
</organism>